<dbReference type="Pfam" id="PF13568">
    <property type="entry name" value="OMP_b-brl_2"/>
    <property type="match status" value="1"/>
</dbReference>
<evidence type="ECO:0000313" key="3">
    <source>
        <dbReference type="Proteomes" id="UP000223913"/>
    </source>
</evidence>
<reference evidence="2 3" key="1">
    <citation type="submission" date="2017-10" db="EMBL/GenBank/DDBJ databases">
        <title>The draft genome sequence of Lewinella nigricans NBRC 102662.</title>
        <authorList>
            <person name="Wang K."/>
        </authorList>
    </citation>
    <scope>NUCLEOTIDE SEQUENCE [LARGE SCALE GENOMIC DNA]</scope>
    <source>
        <strain evidence="2 3">NBRC 102662</strain>
    </source>
</reference>
<comment type="caution">
    <text evidence="2">The sequence shown here is derived from an EMBL/GenBank/DDBJ whole genome shotgun (WGS) entry which is preliminary data.</text>
</comment>
<organism evidence="2 3">
    <name type="scientific">Flavilitoribacter nigricans (strain ATCC 23147 / DSM 23189 / NBRC 102662 / NCIMB 1420 / SS-2)</name>
    <name type="common">Lewinella nigricans</name>
    <dbReference type="NCBI Taxonomy" id="1122177"/>
    <lineage>
        <taxon>Bacteria</taxon>
        <taxon>Pseudomonadati</taxon>
        <taxon>Bacteroidota</taxon>
        <taxon>Saprospiria</taxon>
        <taxon>Saprospirales</taxon>
        <taxon>Lewinellaceae</taxon>
        <taxon>Flavilitoribacter</taxon>
    </lineage>
</organism>
<evidence type="ECO:0000259" key="1">
    <source>
        <dbReference type="Pfam" id="PF13568"/>
    </source>
</evidence>
<dbReference type="EMBL" id="PDUD01000027">
    <property type="protein sequence ID" value="PHN04114.1"/>
    <property type="molecule type" value="Genomic_DNA"/>
</dbReference>
<dbReference type="Proteomes" id="UP000223913">
    <property type="component" value="Unassembled WGS sequence"/>
</dbReference>
<dbReference type="RefSeq" id="WP_099152500.1">
    <property type="nucleotide sequence ID" value="NZ_PDUD01000027.1"/>
</dbReference>
<dbReference type="InterPro" id="IPR025665">
    <property type="entry name" value="Beta-barrel_OMP_2"/>
</dbReference>
<name>A0A2D0N6J3_FLAN2</name>
<gene>
    <name evidence="2" type="ORF">CRP01_23235</name>
</gene>
<proteinExistence type="predicted"/>
<keyword evidence="3" id="KW-1185">Reference proteome</keyword>
<dbReference type="OrthoDB" id="1001536at2"/>
<sequence length="223" mass="25557">MKHRQFICFLLLFCIGSVDLMAQGKGYKRQSRFKAGLQIGLNMAQIDGDRYSGYRRAGIQGGLMGVVVLNRNNLLTTELLFSQRGSQPSNRERRENIEYQLRIRLNYVEVPVVYRHLFNEGEDGSFSHDYHFGLSFGRLVSSRIEESSFNPYYQPRTKDSLIKTGDDIQENDVSLLFGGTLLFNRYFGLSLRSVISLTSFYDPEGTSALRTYHLTLAGVYYLN</sequence>
<dbReference type="AlphaFoldDB" id="A0A2D0N6J3"/>
<protein>
    <recommendedName>
        <fullName evidence="1">Outer membrane protein beta-barrel domain-containing protein</fullName>
    </recommendedName>
</protein>
<evidence type="ECO:0000313" key="2">
    <source>
        <dbReference type="EMBL" id="PHN04114.1"/>
    </source>
</evidence>
<feature type="domain" description="Outer membrane protein beta-barrel" evidence="1">
    <location>
        <begin position="22"/>
        <end position="201"/>
    </location>
</feature>
<accession>A0A2D0N6J3</accession>